<dbReference type="GeneID" id="30195898"/>
<accession>A0A1E3IIZ3</accession>
<feature type="compositionally biased region" description="Basic residues" evidence="10">
    <location>
        <begin position="1"/>
        <end position="20"/>
    </location>
</feature>
<feature type="region of interest" description="Disordered" evidence="10">
    <location>
        <begin position="782"/>
        <end position="841"/>
    </location>
</feature>
<feature type="transmembrane region" description="Helical" evidence="11">
    <location>
        <begin position="704"/>
        <end position="727"/>
    </location>
</feature>
<comment type="caution">
    <text evidence="12">The sequence shown here is derived from an EMBL/GenBank/DDBJ whole genome shotgun (WGS) entry which is preliminary data.</text>
</comment>
<feature type="compositionally biased region" description="Pro residues" evidence="10">
    <location>
        <begin position="88"/>
        <end position="99"/>
    </location>
</feature>
<feature type="transmembrane region" description="Helical" evidence="11">
    <location>
        <begin position="468"/>
        <end position="487"/>
    </location>
</feature>
<feature type="transmembrane region" description="Helical" evidence="11">
    <location>
        <begin position="556"/>
        <end position="578"/>
    </location>
</feature>
<sequence length="1061" mass="114572">MTLHPARSHHTHRNTRHRSVSRSSSSPSPPPPSSLSVHGHPPRTSTPLHNSREKRKSFNSPRSSATGSVGHNHGHSHNSHRTRAPSRSPLPPSYNPPSDLPSSPLASHPTLEDQQDHETTDVGFSTQYGASASSVAGAGSGSEREYLRGDETEVERASRVVWKKQIEEPVDRTPTPLGSARTSNSARRQNSAPPSPSPYTLLPFMIGLNHVIAFNLGGKTRRIGLSISMTRRKCENLLVLSAVCWGIWVLGYRWGEQAIAGEIGLLVGLTILYSALRFRPTPARVLSTYLPPTRPLSPSPLPPSTWGSTYPARERSARSSVGHTSLFLAGGHAGYAGYSGAGGGGQTSPALPKDDPRARMLLPDEDGYIGIGHKGSIWGTEEREYRDCLDDGIYYALLLGPLVASALLHASLSQLFSYPSSPLPYGNWKIENPLVLPTTPLRRDVDPTRGPIETIRALSALATSRRNLVQLFTLCSFVLLVHLARSLHLEIKQMRLLCPPPNDPSVSELGEPPGIPSGHGGGGGGSGSIGGRFSAQQAGFGTFWLRKGEWRRTGSVVGFSGLVSAGCLGVKAVTAYVGRGVWSDMSPSDIVIATLFYQFSIYVCVRLARKGLTLGELASVCSAATAMFMEVVNLTRMKIAIFRTPYIKTYRLPTPLLTFQLALIPGSLLAGFLLSPLLYLSRNLAQKPAHRLRLPHEKPIHRRLLALGFYGGSAVVCGGLVGGWTWWCLGGRNPYSWVFWFVFGGRHMWTRLGLVGYWVGLAVVSVAGWERQLNRARRHRRYTVPGTAAGRGDTLSSSNSNSNSNHTHPSVSTSTSTSTLPNVPSAPGHPGQTAGQVEGRGQAGFSGAATQMMDAADQRMPTLSVNARRKSFHALAVIMFIPGIAVDPAFTHLSFSVAFAAFNFAEYIRYFALWPFGVKVHLFLNEFLDAKDSGTAILSHFYLLAGCASPLWFEGPSELLSYFGVLSLGIGDALASIVGRRIGRLRWCPAFGKTVEGSLAFFLSVLVSSVVMWAVGAVDSFNLVPYTITVAFVTLLEAFSAQNDNLILPMIGWAVGTLLGV</sequence>
<evidence type="ECO:0000256" key="10">
    <source>
        <dbReference type="SAM" id="MobiDB-lite"/>
    </source>
</evidence>
<dbReference type="AlphaFoldDB" id="A0A1E3IIZ3"/>
<evidence type="ECO:0000313" key="12">
    <source>
        <dbReference type="EMBL" id="ODN88415.1"/>
    </source>
</evidence>
<dbReference type="GO" id="GO:0004168">
    <property type="term" value="F:dolichol kinase activity"/>
    <property type="evidence" value="ECO:0007669"/>
    <property type="project" value="UniProtKB-EC"/>
</dbReference>
<dbReference type="PANTHER" id="PTHR13205:SF15">
    <property type="entry name" value="DOLICHOL KINASE"/>
    <property type="match status" value="1"/>
</dbReference>
<evidence type="ECO:0000256" key="8">
    <source>
        <dbReference type="ARBA" id="ARBA00022989"/>
    </source>
</evidence>
<comment type="similarity">
    <text evidence="2">Belongs to the polyprenol kinase family.</text>
</comment>
<evidence type="ECO:0000256" key="5">
    <source>
        <dbReference type="ARBA" id="ARBA00022692"/>
    </source>
</evidence>
<reference evidence="12 13" key="1">
    <citation type="submission" date="2016-06" db="EMBL/GenBank/DDBJ databases">
        <title>Evolution of pathogenesis and genome organization in the Tremellales.</title>
        <authorList>
            <person name="Cuomo C."/>
            <person name="Litvintseva A."/>
            <person name="Heitman J."/>
            <person name="Chen Y."/>
            <person name="Sun S."/>
            <person name="Springer D."/>
            <person name="Dromer F."/>
            <person name="Young S."/>
            <person name="Zeng Q."/>
            <person name="Chapman S."/>
            <person name="Gujja S."/>
            <person name="Saif S."/>
            <person name="Birren B."/>
        </authorList>
    </citation>
    <scope>NUCLEOTIDE SEQUENCE [LARGE SCALE GENOMIC DNA]</scope>
    <source>
        <strain evidence="12 13">CBS 7118</strain>
    </source>
</reference>
<evidence type="ECO:0000256" key="9">
    <source>
        <dbReference type="ARBA" id="ARBA00023136"/>
    </source>
</evidence>
<keyword evidence="7" id="KW-0256">Endoplasmic reticulum</keyword>
<feature type="transmembrane region" description="Helical" evidence="11">
    <location>
        <begin position="747"/>
        <end position="769"/>
    </location>
</feature>
<feature type="transmembrane region" description="Helical" evidence="11">
    <location>
        <begin position="620"/>
        <end position="642"/>
    </location>
</feature>
<keyword evidence="5 11" id="KW-0812">Transmembrane</keyword>
<evidence type="ECO:0000256" key="4">
    <source>
        <dbReference type="ARBA" id="ARBA00022679"/>
    </source>
</evidence>
<evidence type="ECO:0000256" key="3">
    <source>
        <dbReference type="ARBA" id="ARBA00012132"/>
    </source>
</evidence>
<keyword evidence="13" id="KW-1185">Reference proteome</keyword>
<dbReference type="OrthoDB" id="377083at2759"/>
<dbReference type="GO" id="GO:0005789">
    <property type="term" value="C:endoplasmic reticulum membrane"/>
    <property type="evidence" value="ECO:0007669"/>
    <property type="project" value="UniProtKB-SubCell"/>
</dbReference>
<feature type="region of interest" description="Disordered" evidence="10">
    <location>
        <begin position="502"/>
        <end position="526"/>
    </location>
</feature>
<keyword evidence="8 11" id="KW-1133">Transmembrane helix</keyword>
<dbReference type="InterPro" id="IPR032974">
    <property type="entry name" value="Polypren_kinase"/>
</dbReference>
<feature type="transmembrane region" description="Helical" evidence="11">
    <location>
        <begin position="662"/>
        <end position="684"/>
    </location>
</feature>
<dbReference type="RefSeq" id="XP_019029224.1">
    <property type="nucleotide sequence ID" value="XM_019178741.1"/>
</dbReference>
<feature type="transmembrane region" description="Helical" evidence="11">
    <location>
        <begin position="393"/>
        <end position="412"/>
    </location>
</feature>
<feature type="compositionally biased region" description="Low complexity" evidence="10">
    <location>
        <begin position="794"/>
        <end position="825"/>
    </location>
</feature>
<feature type="transmembrane region" description="Helical" evidence="11">
    <location>
        <begin position="258"/>
        <end position="276"/>
    </location>
</feature>
<dbReference type="GO" id="GO:0043048">
    <property type="term" value="P:dolichyl monophosphate biosynthetic process"/>
    <property type="evidence" value="ECO:0007669"/>
    <property type="project" value="TreeGrafter"/>
</dbReference>
<dbReference type="EC" id="2.7.1.108" evidence="3"/>
<feature type="transmembrane region" description="Helical" evidence="11">
    <location>
        <begin position="959"/>
        <end position="978"/>
    </location>
</feature>
<feature type="compositionally biased region" description="Basic and acidic residues" evidence="10">
    <location>
        <begin position="110"/>
        <end position="120"/>
    </location>
</feature>
<feature type="compositionally biased region" description="Low complexity" evidence="10">
    <location>
        <begin position="100"/>
        <end position="109"/>
    </location>
</feature>
<evidence type="ECO:0000313" key="13">
    <source>
        <dbReference type="Proteomes" id="UP000094819"/>
    </source>
</evidence>
<name>A0A1E3IIZ3_9TREE</name>
<evidence type="ECO:0000256" key="11">
    <source>
        <dbReference type="SAM" id="Phobius"/>
    </source>
</evidence>
<feature type="compositionally biased region" description="Basic residues" evidence="10">
    <location>
        <begin position="72"/>
        <end position="84"/>
    </location>
</feature>
<dbReference type="Proteomes" id="UP000094819">
    <property type="component" value="Unassembled WGS sequence"/>
</dbReference>
<feature type="transmembrane region" description="Helical" evidence="11">
    <location>
        <begin position="590"/>
        <end position="608"/>
    </location>
</feature>
<feature type="region of interest" description="Disordered" evidence="10">
    <location>
        <begin position="1"/>
        <end position="196"/>
    </location>
</feature>
<feature type="compositionally biased region" description="Basic and acidic residues" evidence="10">
    <location>
        <begin position="142"/>
        <end position="171"/>
    </location>
</feature>
<evidence type="ECO:0000256" key="6">
    <source>
        <dbReference type="ARBA" id="ARBA00022777"/>
    </source>
</evidence>
<feature type="transmembrane region" description="Helical" evidence="11">
    <location>
        <begin position="197"/>
        <end position="216"/>
    </location>
</feature>
<keyword evidence="4" id="KW-0808">Transferase</keyword>
<feature type="compositionally biased region" description="Polar residues" evidence="10">
    <location>
        <begin position="180"/>
        <end position="192"/>
    </location>
</feature>
<feature type="compositionally biased region" description="Polar residues" evidence="10">
    <location>
        <begin position="58"/>
        <end position="69"/>
    </location>
</feature>
<dbReference type="PANTHER" id="PTHR13205">
    <property type="entry name" value="TRANSMEMBRANE PROTEIN 15-RELATED"/>
    <property type="match status" value="1"/>
</dbReference>
<proteinExistence type="inferred from homology"/>
<evidence type="ECO:0000256" key="2">
    <source>
        <dbReference type="ARBA" id="ARBA00010794"/>
    </source>
</evidence>
<protein>
    <recommendedName>
        <fullName evidence="3">dolichol kinase</fullName>
        <ecNumber evidence="3">2.7.1.108</ecNumber>
    </recommendedName>
</protein>
<comment type="subcellular location">
    <subcellularLocation>
        <location evidence="1">Endoplasmic reticulum membrane</location>
        <topology evidence="1">Multi-pass membrane protein</topology>
    </subcellularLocation>
</comment>
<evidence type="ECO:0000256" key="1">
    <source>
        <dbReference type="ARBA" id="ARBA00004477"/>
    </source>
</evidence>
<feature type="transmembrane region" description="Helical" evidence="11">
    <location>
        <begin position="1023"/>
        <end position="1041"/>
    </location>
</feature>
<feature type="transmembrane region" description="Helical" evidence="11">
    <location>
        <begin position="999"/>
        <end position="1017"/>
    </location>
</feature>
<organism evidence="12 13">
    <name type="scientific">Cryptococcus wingfieldii CBS 7118</name>
    <dbReference type="NCBI Taxonomy" id="1295528"/>
    <lineage>
        <taxon>Eukaryota</taxon>
        <taxon>Fungi</taxon>
        <taxon>Dikarya</taxon>
        <taxon>Basidiomycota</taxon>
        <taxon>Agaricomycotina</taxon>
        <taxon>Tremellomycetes</taxon>
        <taxon>Tremellales</taxon>
        <taxon>Cryptococcaceae</taxon>
        <taxon>Cryptococcus</taxon>
    </lineage>
</organism>
<feature type="transmembrane region" description="Helical" evidence="11">
    <location>
        <begin position="874"/>
        <end position="901"/>
    </location>
</feature>
<keyword evidence="9 11" id="KW-0472">Membrane</keyword>
<feature type="compositionally biased region" description="Gly residues" evidence="10">
    <location>
        <begin position="517"/>
        <end position="526"/>
    </location>
</feature>
<keyword evidence="6 12" id="KW-0418">Kinase</keyword>
<dbReference type="EMBL" id="AWGH01000025">
    <property type="protein sequence ID" value="ODN88415.1"/>
    <property type="molecule type" value="Genomic_DNA"/>
</dbReference>
<evidence type="ECO:0000256" key="7">
    <source>
        <dbReference type="ARBA" id="ARBA00022824"/>
    </source>
</evidence>
<gene>
    <name evidence="12" type="ORF">L198_06686</name>
</gene>
<feature type="transmembrane region" description="Helical" evidence="11">
    <location>
        <begin position="236"/>
        <end position="252"/>
    </location>
</feature>